<organism evidence="1">
    <name type="scientific">Solanum lycopersicum</name>
    <name type="common">Tomato</name>
    <name type="synonym">Lycopersicon esculentum</name>
    <dbReference type="NCBI Taxonomy" id="4081"/>
    <lineage>
        <taxon>Eukaryota</taxon>
        <taxon>Viridiplantae</taxon>
        <taxon>Streptophyta</taxon>
        <taxon>Embryophyta</taxon>
        <taxon>Tracheophyta</taxon>
        <taxon>Spermatophyta</taxon>
        <taxon>Magnoliopsida</taxon>
        <taxon>eudicotyledons</taxon>
        <taxon>Gunneridae</taxon>
        <taxon>Pentapetalae</taxon>
        <taxon>asterids</taxon>
        <taxon>lamiids</taxon>
        <taxon>Solanales</taxon>
        <taxon>Solanaceae</taxon>
        <taxon>Solanoideae</taxon>
        <taxon>Solaneae</taxon>
        <taxon>Solanum</taxon>
        <taxon>Solanum subgen. Lycopersicon</taxon>
    </lineage>
</organism>
<evidence type="ECO:0000313" key="1">
    <source>
        <dbReference type="EnsemblPlants" id="Solyc01g022760.1.1"/>
    </source>
</evidence>
<reference evidence="1" key="2">
    <citation type="submission" date="2015-06" db="UniProtKB">
        <authorList>
            <consortium name="EnsemblPlants"/>
        </authorList>
    </citation>
    <scope>IDENTIFICATION</scope>
    <source>
        <strain evidence="1">cv. Heinz 1706</strain>
    </source>
</reference>
<evidence type="ECO:0000313" key="2">
    <source>
        <dbReference type="Proteomes" id="UP000004994"/>
    </source>
</evidence>
<dbReference type="EnsemblPlants" id="Solyc01g022760.1.1">
    <property type="protein sequence ID" value="Solyc01g022760.1.1"/>
    <property type="gene ID" value="Solyc01g022760.1"/>
</dbReference>
<dbReference type="InParanoid" id="K4AV58"/>
<proteinExistence type="predicted"/>
<name>K4AV58_SOLLC</name>
<dbReference type="HOGENOM" id="CLU_2350697_0_0_1"/>
<protein>
    <submittedName>
        <fullName evidence="1">Uncharacterized protein</fullName>
    </submittedName>
</protein>
<sequence length="97" mass="10653">MGALRMGMPRVVMHRCVEGIKVGGGLGKYVRIETSFGYGLGALRMGVRGGVMRRYDVRIETSLGYGMGALRMSVTGGVMHRCVEGFKVWGRLGRRDK</sequence>
<reference evidence="1" key="1">
    <citation type="journal article" date="2012" name="Nature">
        <title>The tomato genome sequence provides insights into fleshy fruit evolution.</title>
        <authorList>
            <consortium name="Tomato Genome Consortium"/>
        </authorList>
    </citation>
    <scope>NUCLEOTIDE SEQUENCE [LARGE SCALE GENOMIC DNA]</scope>
    <source>
        <strain evidence="1">cv. Heinz 1706</strain>
    </source>
</reference>
<dbReference type="AlphaFoldDB" id="K4AV58"/>
<dbReference type="PaxDb" id="4081-Solyc01g022760.1.1"/>
<accession>K4AV58</accession>
<dbReference type="Gramene" id="Solyc01g022760.1.1">
    <property type="protein sequence ID" value="Solyc01g022760.1.1"/>
    <property type="gene ID" value="Solyc01g022760.1"/>
</dbReference>
<keyword evidence="2" id="KW-1185">Reference proteome</keyword>
<dbReference type="Proteomes" id="UP000004994">
    <property type="component" value="Chromosome 1"/>
</dbReference>